<feature type="compositionally biased region" description="Low complexity" evidence="5">
    <location>
        <begin position="590"/>
        <end position="609"/>
    </location>
</feature>
<feature type="compositionally biased region" description="Basic and acidic residues" evidence="5">
    <location>
        <begin position="835"/>
        <end position="853"/>
    </location>
</feature>
<dbReference type="GO" id="GO:0042274">
    <property type="term" value="P:ribosomal small subunit biogenesis"/>
    <property type="evidence" value="ECO:0007669"/>
    <property type="project" value="InterPro"/>
</dbReference>
<name>A0A9P7ZZD7_MORAP</name>
<evidence type="ECO:0000256" key="3">
    <source>
        <dbReference type="ARBA" id="ARBA00022964"/>
    </source>
</evidence>
<protein>
    <recommendedName>
        <fullName evidence="6">Prolyl 4-hydroxylase alpha subunit domain-containing protein</fullName>
    </recommendedName>
</protein>
<comment type="cofactor">
    <cofactor evidence="1">
        <name>L-ascorbate</name>
        <dbReference type="ChEBI" id="CHEBI:38290"/>
    </cofactor>
</comment>
<dbReference type="AlphaFoldDB" id="A0A9P7ZZD7"/>
<feature type="compositionally biased region" description="Low complexity" evidence="5">
    <location>
        <begin position="227"/>
        <end position="242"/>
    </location>
</feature>
<evidence type="ECO:0000313" key="8">
    <source>
        <dbReference type="Proteomes" id="UP000717515"/>
    </source>
</evidence>
<feature type="compositionally biased region" description="Acidic residues" evidence="5">
    <location>
        <begin position="574"/>
        <end position="589"/>
    </location>
</feature>
<dbReference type="Proteomes" id="UP000717515">
    <property type="component" value="Unassembled WGS sequence"/>
</dbReference>
<feature type="region of interest" description="Disordered" evidence="5">
    <location>
        <begin position="222"/>
        <end position="269"/>
    </location>
</feature>
<feature type="compositionally biased region" description="Acidic residues" evidence="5">
    <location>
        <begin position="810"/>
        <end position="827"/>
    </location>
</feature>
<feature type="region of interest" description="Disordered" evidence="5">
    <location>
        <begin position="799"/>
        <end position="892"/>
    </location>
</feature>
<dbReference type="GO" id="GO:0005634">
    <property type="term" value="C:nucleus"/>
    <property type="evidence" value="ECO:0007669"/>
    <property type="project" value="TreeGrafter"/>
</dbReference>
<evidence type="ECO:0000256" key="4">
    <source>
        <dbReference type="ARBA" id="ARBA00023002"/>
    </source>
</evidence>
<evidence type="ECO:0000256" key="2">
    <source>
        <dbReference type="ARBA" id="ARBA00009078"/>
    </source>
</evidence>
<sequence>MATSHNDEHRFNETEEEDDIQWPRLSSPSYSSSRPAPRWIPILGPTQVLVFPDFLSQHDTRSLIDSIQQQMKIQIDDKLDPTQPRKAPVPRPGYAFRDNDRIQLDSKEFAAMLWNKCGLRDRWTDLWQHPTWGLETVQGESITSGPRNSRRVRHAVGLSRNIRFYRYQQGQSFGAHYDESVVEQDPNDEGCEAVSEYTVLIYLNGERDSDLLGGETVFYPKGKKKIPPAAASRSSSGAMAGKQAKKGSKAAAATPGAVPVQDGATSPAMGKKQFIDRKNARHFHLVHRSQRDPLSRDESAPQRVLKEVIPANLIGKVAVPQEEFDGDNYSDDDDENLFGEPVEQDGINYGTYDRTNETVELLEAPSASNAAASKKKKQSTSKNEAKIGEAALLGLVGEDFNDGSYDYTQHFKEIGTSSEGVFMAAPKVAAQQKKAAQQSRGIQFTDAAAAEEMARDPLATTTTASKTNKGLRLPSGVLPSREELDFADVYQSAVPMGLQPDMPYDIRETLEALEDEEFVDEGLDDSFFDQLDGDDGDFGDEILEEDYEDEEGEEAAGWEADFKKFKKAQNFGSDNDDDSFEGSDDDDEYSGTSRSSRRPAGASASTFSMSSSAMFRNENLTLLDDRFDKIEREYEDSDDDSEEEGQDFKGEELRKDFDSILDDFLDKFEIVGSKMVPRLEGATSENKLTTIRNAMLVDDGEEEKSIATTAGGTKRSSKKNLDDDMATELQTDFRSRAERMRDNWDVQTILSTYSNLDNHPGMIKEQSRRRIHIDPKTGMPVVTEKLSKKALQRRQEIADAAAIAERGDDGSDDGEDGSDDGSEEFEAENLGVKRNKAESKEEKKARKEAIKQEKKARRETKKATKTAFASEKSRQEKVMKNVKNGQGVTHLD</sequence>
<evidence type="ECO:0000256" key="1">
    <source>
        <dbReference type="ARBA" id="ARBA00001961"/>
    </source>
</evidence>
<feature type="region of interest" description="Disordered" evidence="5">
    <location>
        <begin position="572"/>
        <end position="609"/>
    </location>
</feature>
<dbReference type="PANTHER" id="PTHR21531:SF0">
    <property type="entry name" value="PROTEIN LTV1 HOMOLOG"/>
    <property type="match status" value="1"/>
</dbReference>
<dbReference type="Gene3D" id="2.60.120.620">
    <property type="entry name" value="q2cbj1_9rhob like domain"/>
    <property type="match status" value="1"/>
</dbReference>
<evidence type="ECO:0000313" key="7">
    <source>
        <dbReference type="EMBL" id="KAG9319482.1"/>
    </source>
</evidence>
<comment type="similarity">
    <text evidence="2">Belongs to the LTV1 family.</text>
</comment>
<dbReference type="GO" id="GO:0005829">
    <property type="term" value="C:cytosol"/>
    <property type="evidence" value="ECO:0007669"/>
    <property type="project" value="TreeGrafter"/>
</dbReference>
<reference evidence="7" key="1">
    <citation type="submission" date="2021-07" db="EMBL/GenBank/DDBJ databases">
        <title>Draft genome of Mortierella alpina, strain LL118, isolated from an aspen leaf litter sample.</title>
        <authorList>
            <person name="Yang S."/>
            <person name="Vinatzer B.A."/>
        </authorList>
    </citation>
    <scope>NUCLEOTIDE SEQUENCE</scope>
    <source>
        <strain evidence="7">LL118</strain>
    </source>
</reference>
<feature type="compositionally biased region" description="Acidic residues" evidence="5">
    <location>
        <begin position="633"/>
        <end position="645"/>
    </location>
</feature>
<feature type="compositionally biased region" description="Basic residues" evidence="5">
    <location>
        <begin position="854"/>
        <end position="864"/>
    </location>
</feature>
<dbReference type="Pfam" id="PF04180">
    <property type="entry name" value="LTV"/>
    <property type="match status" value="1"/>
</dbReference>
<comment type="caution">
    <text evidence="7">The sequence shown here is derived from an EMBL/GenBank/DDBJ whole genome shotgun (WGS) entry which is preliminary data.</text>
</comment>
<dbReference type="PANTHER" id="PTHR21531">
    <property type="entry name" value="LOW-TEMPERATURE VIABILITY PROTEIN LTV1-RELATED"/>
    <property type="match status" value="1"/>
</dbReference>
<feature type="region of interest" description="Disordered" evidence="5">
    <location>
        <begin position="631"/>
        <end position="653"/>
    </location>
</feature>
<feature type="region of interest" description="Disordered" evidence="5">
    <location>
        <begin position="1"/>
        <end position="34"/>
    </location>
</feature>
<feature type="region of interest" description="Disordered" evidence="5">
    <location>
        <begin position="702"/>
        <end position="722"/>
    </location>
</feature>
<dbReference type="GO" id="GO:0005506">
    <property type="term" value="F:iron ion binding"/>
    <property type="evidence" value="ECO:0007669"/>
    <property type="project" value="InterPro"/>
</dbReference>
<feature type="domain" description="Prolyl 4-hydroxylase alpha subunit" evidence="6">
    <location>
        <begin position="46"/>
        <end position="257"/>
    </location>
</feature>
<feature type="region of interest" description="Disordered" evidence="5">
    <location>
        <begin position="364"/>
        <end position="383"/>
    </location>
</feature>
<dbReference type="SMART" id="SM00702">
    <property type="entry name" value="P4Hc"/>
    <property type="match status" value="1"/>
</dbReference>
<dbReference type="EMBL" id="JAIFTL010000443">
    <property type="protein sequence ID" value="KAG9319482.1"/>
    <property type="molecule type" value="Genomic_DNA"/>
</dbReference>
<dbReference type="GO" id="GO:0031418">
    <property type="term" value="F:L-ascorbic acid binding"/>
    <property type="evidence" value="ECO:0007669"/>
    <property type="project" value="InterPro"/>
</dbReference>
<feature type="compositionally biased region" description="Polar residues" evidence="5">
    <location>
        <begin position="883"/>
        <end position="892"/>
    </location>
</feature>
<dbReference type="GO" id="GO:0000056">
    <property type="term" value="P:ribosomal small subunit export from nucleus"/>
    <property type="evidence" value="ECO:0007669"/>
    <property type="project" value="TreeGrafter"/>
</dbReference>
<dbReference type="GO" id="GO:0016705">
    <property type="term" value="F:oxidoreductase activity, acting on paired donors, with incorporation or reduction of molecular oxygen"/>
    <property type="evidence" value="ECO:0007669"/>
    <property type="project" value="InterPro"/>
</dbReference>
<feature type="compositionally biased region" description="Low complexity" evidence="5">
    <location>
        <begin position="23"/>
        <end position="34"/>
    </location>
</feature>
<keyword evidence="3" id="KW-0223">Dioxygenase</keyword>
<dbReference type="InterPro" id="IPR007307">
    <property type="entry name" value="Ltv1"/>
</dbReference>
<dbReference type="InterPro" id="IPR006620">
    <property type="entry name" value="Pro_4_hyd_alph"/>
</dbReference>
<proteinExistence type="inferred from homology"/>
<dbReference type="GO" id="GO:0051213">
    <property type="term" value="F:dioxygenase activity"/>
    <property type="evidence" value="ECO:0007669"/>
    <property type="project" value="UniProtKB-KW"/>
</dbReference>
<accession>A0A9P7ZZD7</accession>
<feature type="compositionally biased region" description="Basic and acidic residues" evidence="5">
    <location>
        <begin position="1"/>
        <end position="13"/>
    </location>
</feature>
<gene>
    <name evidence="7" type="ORF">KVV02_002731</name>
</gene>
<dbReference type="GO" id="GO:0030688">
    <property type="term" value="C:preribosome, small subunit precursor"/>
    <property type="evidence" value="ECO:0007669"/>
    <property type="project" value="TreeGrafter"/>
</dbReference>
<feature type="region of interest" description="Disordered" evidence="5">
    <location>
        <begin position="525"/>
        <end position="559"/>
    </location>
</feature>
<evidence type="ECO:0000256" key="5">
    <source>
        <dbReference type="SAM" id="MobiDB-lite"/>
    </source>
</evidence>
<feature type="compositionally biased region" description="Acidic residues" evidence="5">
    <location>
        <begin position="525"/>
        <end position="556"/>
    </location>
</feature>
<evidence type="ECO:0000259" key="6">
    <source>
        <dbReference type="SMART" id="SM00702"/>
    </source>
</evidence>
<organism evidence="7 8">
    <name type="scientific">Mortierella alpina</name>
    <name type="common">Oleaginous fungus</name>
    <name type="synonym">Mortierella renispora</name>
    <dbReference type="NCBI Taxonomy" id="64518"/>
    <lineage>
        <taxon>Eukaryota</taxon>
        <taxon>Fungi</taxon>
        <taxon>Fungi incertae sedis</taxon>
        <taxon>Mucoromycota</taxon>
        <taxon>Mortierellomycotina</taxon>
        <taxon>Mortierellomycetes</taxon>
        <taxon>Mortierellales</taxon>
        <taxon>Mortierellaceae</taxon>
        <taxon>Mortierella</taxon>
    </lineage>
</organism>
<keyword evidence="4" id="KW-0560">Oxidoreductase</keyword>